<dbReference type="PANTHER" id="PTHR34145:SF28">
    <property type="entry name" value="F-BOX DOMAIN-CONTAINING PROTEIN"/>
    <property type="match status" value="1"/>
</dbReference>
<organism evidence="3 4">
    <name type="scientific">Glycine soja</name>
    <name type="common">Wild soybean</name>
    <dbReference type="NCBI Taxonomy" id="3848"/>
    <lineage>
        <taxon>Eukaryota</taxon>
        <taxon>Viridiplantae</taxon>
        <taxon>Streptophyta</taxon>
        <taxon>Embryophyta</taxon>
        <taxon>Tracheophyta</taxon>
        <taxon>Spermatophyta</taxon>
        <taxon>Magnoliopsida</taxon>
        <taxon>eudicotyledons</taxon>
        <taxon>Gunneridae</taxon>
        <taxon>Pentapetalae</taxon>
        <taxon>rosids</taxon>
        <taxon>fabids</taxon>
        <taxon>Fabales</taxon>
        <taxon>Fabaceae</taxon>
        <taxon>Papilionoideae</taxon>
        <taxon>50 kb inversion clade</taxon>
        <taxon>NPAAA clade</taxon>
        <taxon>indigoferoid/millettioid clade</taxon>
        <taxon>Phaseoleae</taxon>
        <taxon>Glycine</taxon>
        <taxon>Glycine subgen. Soja</taxon>
    </lineage>
</organism>
<feature type="domain" description="F-box" evidence="1">
    <location>
        <begin position="23"/>
        <end position="55"/>
    </location>
</feature>
<dbReference type="Proteomes" id="UP000289340">
    <property type="component" value="Chromosome 8"/>
</dbReference>
<feature type="domain" description="At1g61320/AtMIF1 LRR" evidence="2">
    <location>
        <begin position="127"/>
        <end position="260"/>
    </location>
</feature>
<dbReference type="Gene3D" id="1.20.1280.50">
    <property type="match status" value="1"/>
</dbReference>
<dbReference type="InterPro" id="IPR036047">
    <property type="entry name" value="F-box-like_dom_sf"/>
</dbReference>
<dbReference type="InterPro" id="IPR032675">
    <property type="entry name" value="LRR_dom_sf"/>
</dbReference>
<evidence type="ECO:0000259" key="2">
    <source>
        <dbReference type="Pfam" id="PF23622"/>
    </source>
</evidence>
<name>A0A445JH56_GLYSO</name>
<dbReference type="Gene3D" id="3.80.10.10">
    <property type="entry name" value="Ribonuclease Inhibitor"/>
    <property type="match status" value="1"/>
</dbReference>
<gene>
    <name evidence="3" type="ORF">D0Y65_021054</name>
</gene>
<dbReference type="SUPFAM" id="SSF81383">
    <property type="entry name" value="F-box domain"/>
    <property type="match status" value="1"/>
</dbReference>
<dbReference type="PANTHER" id="PTHR34145">
    <property type="entry name" value="OS02G0105600 PROTEIN"/>
    <property type="match status" value="1"/>
</dbReference>
<feature type="domain" description="At1g61320/AtMIF1 LRR" evidence="2">
    <location>
        <begin position="279"/>
        <end position="359"/>
    </location>
</feature>
<dbReference type="InterPro" id="IPR053772">
    <property type="entry name" value="At1g61320/At1g61330-like"/>
</dbReference>
<proteinExistence type="predicted"/>
<dbReference type="EMBL" id="QZWG01000008">
    <property type="protein sequence ID" value="RZB97800.1"/>
    <property type="molecule type" value="Genomic_DNA"/>
</dbReference>
<evidence type="ECO:0000259" key="1">
    <source>
        <dbReference type="Pfam" id="PF00646"/>
    </source>
</evidence>
<reference evidence="3 4" key="1">
    <citation type="submission" date="2018-09" db="EMBL/GenBank/DDBJ databases">
        <title>A high-quality reference genome of wild soybean provides a powerful tool to mine soybean genomes.</title>
        <authorList>
            <person name="Xie M."/>
            <person name="Chung C.Y.L."/>
            <person name="Li M.-W."/>
            <person name="Wong F.-L."/>
            <person name="Chan T.-F."/>
            <person name="Lam H.-M."/>
        </authorList>
    </citation>
    <scope>NUCLEOTIDE SEQUENCE [LARGE SCALE GENOMIC DNA]</scope>
    <source>
        <strain evidence="4">cv. W05</strain>
        <tissue evidence="3">Hypocotyl of etiolated seedlings</tissue>
    </source>
</reference>
<dbReference type="InterPro" id="IPR055357">
    <property type="entry name" value="LRR_At1g61320_AtMIF1"/>
</dbReference>
<dbReference type="Pfam" id="PF23622">
    <property type="entry name" value="LRR_At1g61320_AtMIF1"/>
    <property type="match status" value="2"/>
</dbReference>
<dbReference type="Gramene" id="XM_028387348.1">
    <property type="protein sequence ID" value="XP_028243149.1"/>
    <property type="gene ID" value="LOC114421437"/>
</dbReference>
<evidence type="ECO:0000313" key="3">
    <source>
        <dbReference type="EMBL" id="RZB97800.1"/>
    </source>
</evidence>
<comment type="caution">
    <text evidence="3">The sequence shown here is derived from an EMBL/GenBank/DDBJ whole genome shotgun (WGS) entry which is preliminary data.</text>
</comment>
<accession>A0A445JH56</accession>
<dbReference type="AlphaFoldDB" id="A0A445JH56"/>
<evidence type="ECO:0000313" key="4">
    <source>
        <dbReference type="Proteomes" id="UP000289340"/>
    </source>
</evidence>
<protein>
    <submittedName>
        <fullName evidence="3">Uncharacterized protein</fullName>
    </submittedName>
</protein>
<keyword evidence="4" id="KW-1185">Reference proteome</keyword>
<dbReference type="Pfam" id="PF00646">
    <property type="entry name" value="F-box"/>
    <property type="match status" value="1"/>
</dbReference>
<dbReference type="InterPro" id="IPR001810">
    <property type="entry name" value="F-box_dom"/>
</dbReference>
<sequence>MMELLENGTAKQNEVSVTKKDYISTLTEHIIHEILSRLTMPDVARISCLSKTWKNFYVSFPCLNIEQQYFDHLSYDSFKNFMYHKVRSMSIKEESLVIHKFKLCMHYKYVREAKEEIVNCTRLISKMSTIKEFDFQIIQGNHFDNPDYSYELLHHIYNAKMLMVLRLSGLIMIQPFRDTKFSHLEILRLENVTVHKESDIDWFFTSCPMVREIAIVKCNGLEHLKVCGNLGNLKLLEIAFCEMLKSVEIQVPSLEKLVLYEIKRNRGDDFCMALSIDSETSESLRELTLCNSTIRGITFTCLFSRCSNVESLVLDWCMHFFKIKIASNKLRKLVVKKCLDLLVTDIEAPNLSSFLFCHYLPYGYYNSNNNGQMMQYSEEISQLQECMLDINQVLWTKNIWISLWFDKFKDSADQKLVIYPKHKNFYHAVVLEDWSSMAELALMTQISEEAERIIITTMSFAHLVDYMFGDSGKDLSSVLAFSLTDESSLYELLNNKPKVSCKPCFNVAISLQEMETFLPSRCCSSFSRIAATLKATLLSVSPNLRRIWLDR</sequence>
<dbReference type="SUPFAM" id="SSF52047">
    <property type="entry name" value="RNI-like"/>
    <property type="match status" value="1"/>
</dbReference>